<protein>
    <submittedName>
        <fullName evidence="6">Solute carrier family 12 member 1-like</fullName>
    </submittedName>
</protein>
<dbReference type="GO" id="GO:0055075">
    <property type="term" value="P:potassium ion homeostasis"/>
    <property type="evidence" value="ECO:0007669"/>
    <property type="project" value="TreeGrafter"/>
</dbReference>
<dbReference type="STRING" id="7868.ENSCMIP00000000875"/>
<accession>A0A4W3GE53</accession>
<dbReference type="GO" id="GO:0016324">
    <property type="term" value="C:apical plasma membrane"/>
    <property type="evidence" value="ECO:0007669"/>
    <property type="project" value="TreeGrafter"/>
</dbReference>
<dbReference type="PANTHER" id="PTHR11827:SF93">
    <property type="entry name" value="SOLUTE CARRIER FAMILY 12 MEMBER 1"/>
    <property type="match status" value="1"/>
</dbReference>
<dbReference type="Ensembl" id="ENSCMIT00000000924.1">
    <property type="protein sequence ID" value="ENSCMIP00000000875.1"/>
    <property type="gene ID" value="ENSCMIG00000000596.1"/>
</dbReference>
<keyword evidence="2" id="KW-0812">Transmembrane</keyword>
<evidence type="ECO:0000259" key="5">
    <source>
        <dbReference type="Pfam" id="PF03522"/>
    </source>
</evidence>
<dbReference type="GO" id="GO:1990573">
    <property type="term" value="P:potassium ion import across plasma membrane"/>
    <property type="evidence" value="ECO:0007669"/>
    <property type="project" value="TreeGrafter"/>
</dbReference>
<name>A0A4W3GE53_CALMI</name>
<dbReference type="InterPro" id="IPR004842">
    <property type="entry name" value="SLC12A_fam"/>
</dbReference>
<dbReference type="InterPro" id="IPR018491">
    <property type="entry name" value="SLC12_C"/>
</dbReference>
<dbReference type="InParanoid" id="A0A4W3GE53"/>
<reference evidence="6" key="5">
    <citation type="submission" date="2025-09" db="UniProtKB">
        <authorList>
            <consortium name="Ensembl"/>
        </authorList>
    </citation>
    <scope>IDENTIFICATION</scope>
</reference>
<proteinExistence type="predicted"/>
<dbReference type="PANTHER" id="PTHR11827">
    <property type="entry name" value="SOLUTE CARRIER FAMILY 12, CATION COTRANSPORTERS"/>
    <property type="match status" value="1"/>
</dbReference>
<evidence type="ECO:0000313" key="6">
    <source>
        <dbReference type="Ensembl" id="ENSCMIP00000000875.1"/>
    </source>
</evidence>
<sequence length="117" mass="13772">MPDYSWKTFEELIEPYRLHEAMKDSATTERLKREEPWKITDAELERFKDKTYRQVRLNELLQENSRAANMVIVSLPIAKKGAVSGHLYMAWLEILSRNLPPVIMIRGNQKSVLTFYS</sequence>
<reference evidence="7" key="2">
    <citation type="journal article" date="2007" name="PLoS Biol.">
        <title>Survey sequencing and comparative analysis of the elephant shark (Callorhinchus milii) genome.</title>
        <authorList>
            <person name="Venkatesh B."/>
            <person name="Kirkness E.F."/>
            <person name="Loh Y.H."/>
            <person name="Halpern A.L."/>
            <person name="Lee A.P."/>
            <person name="Johnson J."/>
            <person name="Dandona N."/>
            <person name="Viswanathan L.D."/>
            <person name="Tay A."/>
            <person name="Venter J.C."/>
            <person name="Strausberg R.L."/>
            <person name="Brenner S."/>
        </authorList>
    </citation>
    <scope>NUCLEOTIDE SEQUENCE [LARGE SCALE GENOMIC DNA]</scope>
</reference>
<reference evidence="6" key="4">
    <citation type="submission" date="2025-08" db="UniProtKB">
        <authorList>
            <consortium name="Ensembl"/>
        </authorList>
    </citation>
    <scope>IDENTIFICATION</scope>
</reference>
<evidence type="ECO:0000256" key="3">
    <source>
        <dbReference type="ARBA" id="ARBA00022989"/>
    </source>
</evidence>
<dbReference type="GO" id="GO:0055064">
    <property type="term" value="P:chloride ion homeostasis"/>
    <property type="evidence" value="ECO:0007669"/>
    <property type="project" value="TreeGrafter"/>
</dbReference>
<feature type="domain" description="SLC12A transporter C-terminal" evidence="5">
    <location>
        <begin position="5"/>
        <end position="117"/>
    </location>
</feature>
<keyword evidence="4" id="KW-0472">Membrane</keyword>
<keyword evidence="7" id="KW-1185">Reference proteome</keyword>
<dbReference type="GO" id="GO:0055078">
    <property type="term" value="P:sodium ion homeostasis"/>
    <property type="evidence" value="ECO:0007669"/>
    <property type="project" value="TreeGrafter"/>
</dbReference>
<evidence type="ECO:0000256" key="4">
    <source>
        <dbReference type="ARBA" id="ARBA00023136"/>
    </source>
</evidence>
<evidence type="ECO:0000256" key="1">
    <source>
        <dbReference type="ARBA" id="ARBA00004141"/>
    </source>
</evidence>
<dbReference type="Proteomes" id="UP000314986">
    <property type="component" value="Unassembled WGS sequence"/>
</dbReference>
<comment type="subcellular location">
    <subcellularLocation>
        <location evidence="1">Membrane</location>
        <topology evidence="1">Multi-pass membrane protein</topology>
    </subcellularLocation>
</comment>
<evidence type="ECO:0000313" key="7">
    <source>
        <dbReference type="Proteomes" id="UP000314986"/>
    </source>
</evidence>
<reference evidence="7" key="1">
    <citation type="journal article" date="2006" name="Science">
        <title>Ancient noncoding elements conserved in the human genome.</title>
        <authorList>
            <person name="Venkatesh B."/>
            <person name="Kirkness E.F."/>
            <person name="Loh Y.H."/>
            <person name="Halpern A.L."/>
            <person name="Lee A.P."/>
            <person name="Johnson J."/>
            <person name="Dandona N."/>
            <person name="Viswanathan L.D."/>
            <person name="Tay A."/>
            <person name="Venter J.C."/>
            <person name="Strausberg R.L."/>
            <person name="Brenner S."/>
        </authorList>
    </citation>
    <scope>NUCLEOTIDE SEQUENCE [LARGE SCALE GENOMIC DNA]</scope>
</reference>
<reference evidence="7" key="3">
    <citation type="journal article" date="2014" name="Nature">
        <title>Elephant shark genome provides unique insights into gnathostome evolution.</title>
        <authorList>
            <consortium name="International Elephant Shark Genome Sequencing Consortium"/>
            <person name="Venkatesh B."/>
            <person name="Lee A.P."/>
            <person name="Ravi V."/>
            <person name="Maurya A.K."/>
            <person name="Lian M.M."/>
            <person name="Swann J.B."/>
            <person name="Ohta Y."/>
            <person name="Flajnik M.F."/>
            <person name="Sutoh Y."/>
            <person name="Kasahara M."/>
            <person name="Hoon S."/>
            <person name="Gangu V."/>
            <person name="Roy S.W."/>
            <person name="Irimia M."/>
            <person name="Korzh V."/>
            <person name="Kondrychyn I."/>
            <person name="Lim Z.W."/>
            <person name="Tay B.H."/>
            <person name="Tohari S."/>
            <person name="Kong K.W."/>
            <person name="Ho S."/>
            <person name="Lorente-Galdos B."/>
            <person name="Quilez J."/>
            <person name="Marques-Bonet T."/>
            <person name="Raney B.J."/>
            <person name="Ingham P.W."/>
            <person name="Tay A."/>
            <person name="Hillier L.W."/>
            <person name="Minx P."/>
            <person name="Boehm T."/>
            <person name="Wilson R.K."/>
            <person name="Brenner S."/>
            <person name="Warren W.C."/>
        </authorList>
    </citation>
    <scope>NUCLEOTIDE SEQUENCE [LARGE SCALE GENOMIC DNA]</scope>
</reference>
<dbReference type="GO" id="GO:0008511">
    <property type="term" value="F:sodium:potassium:chloride symporter activity"/>
    <property type="evidence" value="ECO:0007669"/>
    <property type="project" value="TreeGrafter"/>
</dbReference>
<dbReference type="Pfam" id="PF03522">
    <property type="entry name" value="SLC12"/>
    <property type="match status" value="1"/>
</dbReference>
<dbReference type="OMA" id="GHLYMAW"/>
<dbReference type="AlphaFoldDB" id="A0A4W3GE53"/>
<evidence type="ECO:0000256" key="2">
    <source>
        <dbReference type="ARBA" id="ARBA00022692"/>
    </source>
</evidence>
<dbReference type="GO" id="GO:0006884">
    <property type="term" value="P:cell volume homeostasis"/>
    <property type="evidence" value="ECO:0007669"/>
    <property type="project" value="TreeGrafter"/>
</dbReference>
<organism evidence="6 7">
    <name type="scientific">Callorhinchus milii</name>
    <name type="common">Ghost shark</name>
    <dbReference type="NCBI Taxonomy" id="7868"/>
    <lineage>
        <taxon>Eukaryota</taxon>
        <taxon>Metazoa</taxon>
        <taxon>Chordata</taxon>
        <taxon>Craniata</taxon>
        <taxon>Vertebrata</taxon>
        <taxon>Chondrichthyes</taxon>
        <taxon>Holocephali</taxon>
        <taxon>Chimaeriformes</taxon>
        <taxon>Callorhinchidae</taxon>
        <taxon>Callorhinchus</taxon>
    </lineage>
</organism>
<keyword evidence="3" id="KW-1133">Transmembrane helix</keyword>
<dbReference type="GeneTree" id="ENSGT00940000158030"/>